<protein>
    <submittedName>
        <fullName evidence="1">Uncharacterized protein</fullName>
    </submittedName>
</protein>
<organism evidence="1 2">
    <name type="scientific">Araneus ventricosus</name>
    <name type="common">Orbweaver spider</name>
    <name type="synonym">Epeira ventricosa</name>
    <dbReference type="NCBI Taxonomy" id="182803"/>
    <lineage>
        <taxon>Eukaryota</taxon>
        <taxon>Metazoa</taxon>
        <taxon>Ecdysozoa</taxon>
        <taxon>Arthropoda</taxon>
        <taxon>Chelicerata</taxon>
        <taxon>Arachnida</taxon>
        <taxon>Araneae</taxon>
        <taxon>Araneomorphae</taxon>
        <taxon>Entelegynae</taxon>
        <taxon>Araneoidea</taxon>
        <taxon>Araneidae</taxon>
        <taxon>Araneus</taxon>
    </lineage>
</organism>
<evidence type="ECO:0000313" key="2">
    <source>
        <dbReference type="Proteomes" id="UP000499080"/>
    </source>
</evidence>
<dbReference type="AlphaFoldDB" id="A0A4Y2QEI4"/>
<comment type="caution">
    <text evidence="1">The sequence shown here is derived from an EMBL/GenBank/DDBJ whole genome shotgun (WGS) entry which is preliminary data.</text>
</comment>
<evidence type="ECO:0000313" key="1">
    <source>
        <dbReference type="EMBL" id="GBN61904.1"/>
    </source>
</evidence>
<proteinExistence type="predicted"/>
<gene>
    <name evidence="1" type="ORF">AVEN_242811_1</name>
</gene>
<dbReference type="Proteomes" id="UP000499080">
    <property type="component" value="Unassembled WGS sequence"/>
</dbReference>
<dbReference type="EMBL" id="BGPR01013719">
    <property type="protein sequence ID" value="GBN61904.1"/>
    <property type="molecule type" value="Genomic_DNA"/>
</dbReference>
<name>A0A4Y2QEI4_ARAVE</name>
<accession>A0A4Y2QEI4</accession>
<dbReference type="OrthoDB" id="166375at2759"/>
<sequence length="124" mass="14951">MTNKQKNSRTLNSKFYDTADILKEVSEAKINTEDLKWPNIQEPKAGLFDSIDIEKEFFYDGYDENLIGDLEDQIWLKQLTEKEREMELFNRYERRESLKARFEARKRLRLKNETSQQATRDVHK</sequence>
<keyword evidence="2" id="KW-1185">Reference proteome</keyword>
<reference evidence="1 2" key="1">
    <citation type="journal article" date="2019" name="Sci. Rep.">
        <title>Orb-weaving spider Araneus ventricosus genome elucidates the spidroin gene catalogue.</title>
        <authorList>
            <person name="Kono N."/>
            <person name="Nakamura H."/>
            <person name="Ohtoshi R."/>
            <person name="Moran D.A.P."/>
            <person name="Shinohara A."/>
            <person name="Yoshida Y."/>
            <person name="Fujiwara M."/>
            <person name="Mori M."/>
            <person name="Tomita M."/>
            <person name="Arakawa K."/>
        </authorList>
    </citation>
    <scope>NUCLEOTIDE SEQUENCE [LARGE SCALE GENOMIC DNA]</scope>
</reference>